<keyword evidence="1" id="KW-0472">Membrane</keyword>
<evidence type="ECO:0008006" key="4">
    <source>
        <dbReference type="Google" id="ProtNLM"/>
    </source>
</evidence>
<evidence type="ECO:0000313" key="3">
    <source>
        <dbReference type="Proteomes" id="UP001205311"/>
    </source>
</evidence>
<evidence type="ECO:0000313" key="2">
    <source>
        <dbReference type="EMBL" id="MCP2260347.1"/>
    </source>
</evidence>
<protein>
    <recommendedName>
        <fullName evidence="4">Secreted protein</fullName>
    </recommendedName>
</protein>
<keyword evidence="3" id="KW-1185">Reference proteome</keyword>
<sequence>MIPLSPLIITVTTALLVAVVVALVLIAHRSNQRWTREVEADERRRAADHAAMRAILATWRAQLDQTQRIPVITVPDRSRR</sequence>
<comment type="caution">
    <text evidence="2">The sequence shown here is derived from an EMBL/GenBank/DDBJ whole genome shotgun (WGS) entry which is preliminary data.</text>
</comment>
<evidence type="ECO:0000256" key="1">
    <source>
        <dbReference type="SAM" id="Phobius"/>
    </source>
</evidence>
<proteinExistence type="predicted"/>
<keyword evidence="1" id="KW-1133">Transmembrane helix</keyword>
<name>A0ABT1HXU0_STRSD</name>
<gene>
    <name evidence="2" type="ORF">LX15_004060</name>
</gene>
<feature type="transmembrane region" description="Helical" evidence="1">
    <location>
        <begin position="6"/>
        <end position="27"/>
    </location>
</feature>
<dbReference type="Proteomes" id="UP001205311">
    <property type="component" value="Unassembled WGS sequence"/>
</dbReference>
<reference evidence="2 3" key="1">
    <citation type="submission" date="2022-06" db="EMBL/GenBank/DDBJ databases">
        <title>Genomic Encyclopedia of Archaeal and Bacterial Type Strains, Phase II (KMG-II): from individual species to whole genera.</title>
        <authorList>
            <person name="Goeker M."/>
        </authorList>
    </citation>
    <scope>NUCLEOTIDE SEQUENCE [LARGE SCALE GENOMIC DNA]</scope>
    <source>
        <strain evidence="2 3">DSM 40477</strain>
    </source>
</reference>
<keyword evidence="1" id="KW-0812">Transmembrane</keyword>
<organism evidence="2 3">
    <name type="scientific">Streptoalloteichus tenebrarius (strain ATCC 17920 / DSM 40477 / JCM 4838 / CBS 697.72 / NBRC 16177 / NCIMB 11028 / NRRL B-12390 / A12253. 1 / ISP 5477)</name>
    <name type="common">Streptomyces tenebrarius</name>
    <dbReference type="NCBI Taxonomy" id="1933"/>
    <lineage>
        <taxon>Bacteria</taxon>
        <taxon>Bacillati</taxon>
        <taxon>Actinomycetota</taxon>
        <taxon>Actinomycetes</taxon>
        <taxon>Pseudonocardiales</taxon>
        <taxon>Pseudonocardiaceae</taxon>
        <taxon>Streptoalloteichus</taxon>
    </lineage>
</organism>
<dbReference type="EMBL" id="JAMTCP010000025">
    <property type="protein sequence ID" value="MCP2260347.1"/>
    <property type="molecule type" value="Genomic_DNA"/>
</dbReference>
<dbReference type="RefSeq" id="WP_253671198.1">
    <property type="nucleotide sequence ID" value="NZ_JAMTCP010000025.1"/>
</dbReference>
<accession>A0ABT1HXU0</accession>